<keyword evidence="9" id="KW-0067">ATP-binding</keyword>
<sequence length="356" mass="39520">MLIVVALPLVSLWYTNYYRLQQEVEFQVNKDLTQTADVLLAKVNDWYDMNSRMLKQNVILKSIQSNEEAQQEPVLKAITSTYEWTYLAYAIGQDGYKTARSDDVAILNADGTKAHFRGDRVYFKQVQAGNKMGQQVLMSRTLGQPAFILCEAIKYPQIPSPKPGALCIGMTVTKMSETITRAKIGKTGYAILLDESNKVIARGGASGTSTSGELEDMSDSPALVQAVSARGDKPYIYTSSNLEKIAYSVTSTNGWRLIVEQDYDDAFAPVIAAKRNSLILLTITIVLTLIVSFFMAKRLAKPIQRLTSIADDISRGTFHNKIDESSRSDEIGELAKAIERMSISISIAFRKLKAKK</sequence>
<keyword evidence="10" id="KW-0902">Two-component regulatory system</keyword>
<dbReference type="SUPFAM" id="SSF158472">
    <property type="entry name" value="HAMP domain-like"/>
    <property type="match status" value="1"/>
</dbReference>
<gene>
    <name evidence="14" type="ORF">YC6258_01687</name>
</gene>
<reference evidence="14 15" key="1">
    <citation type="submission" date="2014-01" db="EMBL/GenBank/DDBJ databases">
        <title>Full genme sequencing of cellulolytic bacterium Gynuella sunshinyii YC6258T gen. nov., sp. nov.</title>
        <authorList>
            <person name="Khan H."/>
            <person name="Chung E.J."/>
            <person name="Chung Y.R."/>
        </authorList>
    </citation>
    <scope>NUCLEOTIDE SEQUENCE [LARGE SCALE GENOMIC DNA]</scope>
    <source>
        <strain evidence="14 15">YC6258</strain>
    </source>
</reference>
<dbReference type="EC" id="2.7.13.3" evidence="3"/>
<dbReference type="PANTHER" id="PTHR45528">
    <property type="entry name" value="SENSOR HISTIDINE KINASE CPXA"/>
    <property type="match status" value="1"/>
</dbReference>
<evidence type="ECO:0000256" key="3">
    <source>
        <dbReference type="ARBA" id="ARBA00012438"/>
    </source>
</evidence>
<evidence type="ECO:0000256" key="2">
    <source>
        <dbReference type="ARBA" id="ARBA00004651"/>
    </source>
</evidence>
<comment type="subcellular location">
    <subcellularLocation>
        <location evidence="2">Cell membrane</location>
        <topology evidence="2">Multi-pass membrane protein</topology>
    </subcellularLocation>
</comment>
<evidence type="ECO:0000313" key="15">
    <source>
        <dbReference type="Proteomes" id="UP000032266"/>
    </source>
</evidence>
<keyword evidence="5" id="KW-0597">Phosphoprotein</keyword>
<dbReference type="GO" id="GO:0005886">
    <property type="term" value="C:plasma membrane"/>
    <property type="evidence" value="ECO:0007669"/>
    <property type="project" value="UniProtKB-SubCell"/>
</dbReference>
<dbReference type="Gene3D" id="6.10.340.10">
    <property type="match status" value="1"/>
</dbReference>
<evidence type="ECO:0000256" key="8">
    <source>
        <dbReference type="ARBA" id="ARBA00022777"/>
    </source>
</evidence>
<keyword evidence="15" id="KW-1185">Reference proteome</keyword>
<evidence type="ECO:0000256" key="10">
    <source>
        <dbReference type="ARBA" id="ARBA00023012"/>
    </source>
</evidence>
<dbReference type="AlphaFoldDB" id="A0A0C5V2N1"/>
<dbReference type="STRING" id="1445510.YC6258_01687"/>
<evidence type="ECO:0000256" key="7">
    <source>
        <dbReference type="ARBA" id="ARBA00022741"/>
    </source>
</evidence>
<dbReference type="PANTHER" id="PTHR45528:SF1">
    <property type="entry name" value="SENSOR HISTIDINE KINASE CPXA"/>
    <property type="match status" value="1"/>
</dbReference>
<feature type="transmembrane region" description="Helical" evidence="12">
    <location>
        <begin position="278"/>
        <end position="296"/>
    </location>
</feature>
<dbReference type="Gene3D" id="3.30.450.20">
    <property type="entry name" value="PAS domain"/>
    <property type="match status" value="1"/>
</dbReference>
<keyword evidence="6" id="KW-0808">Transferase</keyword>
<evidence type="ECO:0000313" key="14">
    <source>
        <dbReference type="EMBL" id="AJQ93735.1"/>
    </source>
</evidence>
<evidence type="ECO:0000259" key="13">
    <source>
        <dbReference type="PROSITE" id="PS50885"/>
    </source>
</evidence>
<keyword evidence="12" id="KW-0812">Transmembrane</keyword>
<dbReference type="GO" id="GO:0004673">
    <property type="term" value="F:protein histidine kinase activity"/>
    <property type="evidence" value="ECO:0007669"/>
    <property type="project" value="UniProtKB-EC"/>
</dbReference>
<evidence type="ECO:0000256" key="6">
    <source>
        <dbReference type="ARBA" id="ARBA00022679"/>
    </source>
</evidence>
<dbReference type="GO" id="GO:0005524">
    <property type="term" value="F:ATP binding"/>
    <property type="evidence" value="ECO:0007669"/>
    <property type="project" value="UniProtKB-KW"/>
</dbReference>
<dbReference type="Proteomes" id="UP000032266">
    <property type="component" value="Chromosome"/>
</dbReference>
<dbReference type="InterPro" id="IPR003660">
    <property type="entry name" value="HAMP_dom"/>
</dbReference>
<evidence type="ECO:0000256" key="5">
    <source>
        <dbReference type="ARBA" id="ARBA00022553"/>
    </source>
</evidence>
<dbReference type="KEGG" id="gsn:YC6258_01687"/>
<protein>
    <recommendedName>
        <fullName evidence="3">histidine kinase</fullName>
        <ecNumber evidence="3">2.7.13.3</ecNumber>
    </recommendedName>
</protein>
<dbReference type="PROSITE" id="PS50885">
    <property type="entry name" value="HAMP"/>
    <property type="match status" value="1"/>
</dbReference>
<dbReference type="SMART" id="SM00304">
    <property type="entry name" value="HAMP"/>
    <property type="match status" value="1"/>
</dbReference>
<evidence type="ECO:0000256" key="1">
    <source>
        <dbReference type="ARBA" id="ARBA00000085"/>
    </source>
</evidence>
<keyword evidence="8 14" id="KW-0418">Kinase</keyword>
<evidence type="ECO:0000256" key="4">
    <source>
        <dbReference type="ARBA" id="ARBA00022475"/>
    </source>
</evidence>
<organism evidence="14 15">
    <name type="scientific">Gynuella sunshinyii YC6258</name>
    <dbReference type="NCBI Taxonomy" id="1445510"/>
    <lineage>
        <taxon>Bacteria</taxon>
        <taxon>Pseudomonadati</taxon>
        <taxon>Pseudomonadota</taxon>
        <taxon>Gammaproteobacteria</taxon>
        <taxon>Oceanospirillales</taxon>
        <taxon>Saccharospirillaceae</taxon>
        <taxon>Gynuella</taxon>
    </lineage>
</organism>
<dbReference type="GO" id="GO:0000160">
    <property type="term" value="P:phosphorelay signal transduction system"/>
    <property type="evidence" value="ECO:0007669"/>
    <property type="project" value="UniProtKB-KW"/>
</dbReference>
<keyword evidence="7" id="KW-0547">Nucleotide-binding</keyword>
<feature type="domain" description="HAMP" evidence="13">
    <location>
        <begin position="297"/>
        <end position="350"/>
    </location>
</feature>
<proteinExistence type="predicted"/>
<dbReference type="CDD" id="cd06225">
    <property type="entry name" value="HAMP"/>
    <property type="match status" value="1"/>
</dbReference>
<keyword evidence="4" id="KW-1003">Cell membrane</keyword>
<keyword evidence="11 12" id="KW-0472">Membrane</keyword>
<accession>A0A0C5V2N1</accession>
<evidence type="ECO:0000256" key="9">
    <source>
        <dbReference type="ARBA" id="ARBA00022840"/>
    </source>
</evidence>
<dbReference type="InterPro" id="IPR050398">
    <property type="entry name" value="HssS/ArlS-like"/>
</dbReference>
<evidence type="ECO:0000256" key="11">
    <source>
        <dbReference type="ARBA" id="ARBA00023136"/>
    </source>
</evidence>
<comment type="catalytic activity">
    <reaction evidence="1">
        <text>ATP + protein L-histidine = ADP + protein N-phospho-L-histidine.</text>
        <dbReference type="EC" id="2.7.13.3"/>
    </reaction>
</comment>
<keyword evidence="12" id="KW-1133">Transmembrane helix</keyword>
<dbReference type="EMBL" id="CP007142">
    <property type="protein sequence ID" value="AJQ93735.1"/>
    <property type="molecule type" value="Genomic_DNA"/>
</dbReference>
<name>A0A0C5V2N1_9GAMM</name>
<dbReference type="Pfam" id="PF00672">
    <property type="entry name" value="HAMP"/>
    <property type="match status" value="1"/>
</dbReference>
<dbReference type="HOGENOM" id="CLU_660091_0_0_6"/>
<evidence type="ECO:0000256" key="12">
    <source>
        <dbReference type="SAM" id="Phobius"/>
    </source>
</evidence>